<feature type="chain" id="PRO_5002806158" evidence="1">
    <location>
        <begin position="20"/>
        <end position="134"/>
    </location>
</feature>
<feature type="domain" description="Protein TsetseEP" evidence="2">
    <location>
        <begin position="51"/>
        <end position="127"/>
    </location>
</feature>
<dbReference type="PhylomeDB" id="B4GBC3"/>
<dbReference type="STRING" id="7234.B4GBC3"/>
<dbReference type="EMBL" id="CH479181">
    <property type="protein sequence ID" value="EDW32225.1"/>
    <property type="molecule type" value="Genomic_DNA"/>
</dbReference>
<dbReference type="OrthoDB" id="8069575at2759"/>
<dbReference type="Proteomes" id="UP000008744">
    <property type="component" value="Unassembled WGS sequence"/>
</dbReference>
<feature type="signal peptide" evidence="1">
    <location>
        <begin position="1"/>
        <end position="19"/>
    </location>
</feature>
<accession>B4GBC3</accession>
<name>B4GBC3_DROPE</name>
<gene>
    <name evidence="3" type="primary">Dper\GL11524</name>
    <name evidence="3" type="ORF">Dper_GL11524</name>
</gene>
<evidence type="ECO:0000259" key="2">
    <source>
        <dbReference type="Pfam" id="PF05267"/>
    </source>
</evidence>
<dbReference type="Pfam" id="PF05267">
    <property type="entry name" value="DUF725"/>
    <property type="match status" value="1"/>
</dbReference>
<dbReference type="AlphaFoldDB" id="B4GBC3"/>
<evidence type="ECO:0000313" key="3">
    <source>
        <dbReference type="EMBL" id="EDW32225.1"/>
    </source>
</evidence>
<protein>
    <submittedName>
        <fullName evidence="3">GL11524</fullName>
    </submittedName>
</protein>
<evidence type="ECO:0000313" key="4">
    <source>
        <dbReference type="Proteomes" id="UP000008744"/>
    </source>
</evidence>
<proteinExistence type="predicted"/>
<evidence type="ECO:0000256" key="1">
    <source>
        <dbReference type="SAM" id="SignalP"/>
    </source>
</evidence>
<reference evidence="3 4" key="1">
    <citation type="journal article" date="2007" name="Nature">
        <title>Evolution of genes and genomes on the Drosophila phylogeny.</title>
        <authorList>
            <consortium name="Drosophila 12 Genomes Consortium"/>
            <person name="Clark A.G."/>
            <person name="Eisen M.B."/>
            <person name="Smith D.R."/>
            <person name="Bergman C.M."/>
            <person name="Oliver B."/>
            <person name="Markow T.A."/>
            <person name="Kaufman T.C."/>
            <person name="Kellis M."/>
            <person name="Gelbart W."/>
            <person name="Iyer V.N."/>
            <person name="Pollard D.A."/>
            <person name="Sackton T.B."/>
            <person name="Larracuente A.M."/>
            <person name="Singh N.D."/>
            <person name="Abad J.P."/>
            <person name="Abt D.N."/>
            <person name="Adryan B."/>
            <person name="Aguade M."/>
            <person name="Akashi H."/>
            <person name="Anderson W.W."/>
            <person name="Aquadro C.F."/>
            <person name="Ardell D.H."/>
            <person name="Arguello R."/>
            <person name="Artieri C.G."/>
            <person name="Barbash D.A."/>
            <person name="Barker D."/>
            <person name="Barsanti P."/>
            <person name="Batterham P."/>
            <person name="Batzoglou S."/>
            <person name="Begun D."/>
            <person name="Bhutkar A."/>
            <person name="Blanco E."/>
            <person name="Bosak S.A."/>
            <person name="Bradley R.K."/>
            <person name="Brand A.D."/>
            <person name="Brent M.R."/>
            <person name="Brooks A.N."/>
            <person name="Brown R.H."/>
            <person name="Butlin R.K."/>
            <person name="Caggese C."/>
            <person name="Calvi B.R."/>
            <person name="Bernardo de Carvalho A."/>
            <person name="Caspi A."/>
            <person name="Castrezana S."/>
            <person name="Celniker S.E."/>
            <person name="Chang J.L."/>
            <person name="Chapple C."/>
            <person name="Chatterji S."/>
            <person name="Chinwalla A."/>
            <person name="Civetta A."/>
            <person name="Clifton S.W."/>
            <person name="Comeron J.M."/>
            <person name="Costello J.C."/>
            <person name="Coyne J.A."/>
            <person name="Daub J."/>
            <person name="David R.G."/>
            <person name="Delcher A.L."/>
            <person name="Delehaunty K."/>
            <person name="Do C.B."/>
            <person name="Ebling H."/>
            <person name="Edwards K."/>
            <person name="Eickbush T."/>
            <person name="Evans J.D."/>
            <person name="Filipski A."/>
            <person name="Findeiss S."/>
            <person name="Freyhult E."/>
            <person name="Fulton L."/>
            <person name="Fulton R."/>
            <person name="Garcia A.C."/>
            <person name="Gardiner A."/>
            <person name="Garfield D.A."/>
            <person name="Garvin B.E."/>
            <person name="Gibson G."/>
            <person name="Gilbert D."/>
            <person name="Gnerre S."/>
            <person name="Godfrey J."/>
            <person name="Good R."/>
            <person name="Gotea V."/>
            <person name="Gravely B."/>
            <person name="Greenberg A.J."/>
            <person name="Griffiths-Jones S."/>
            <person name="Gross S."/>
            <person name="Guigo R."/>
            <person name="Gustafson E.A."/>
            <person name="Haerty W."/>
            <person name="Hahn M.W."/>
            <person name="Halligan D.L."/>
            <person name="Halpern A.L."/>
            <person name="Halter G.M."/>
            <person name="Han M.V."/>
            <person name="Heger A."/>
            <person name="Hillier L."/>
            <person name="Hinrichs A.S."/>
            <person name="Holmes I."/>
            <person name="Hoskins R.A."/>
            <person name="Hubisz M.J."/>
            <person name="Hultmark D."/>
            <person name="Huntley M.A."/>
            <person name="Jaffe D.B."/>
            <person name="Jagadeeshan S."/>
            <person name="Jeck W.R."/>
            <person name="Johnson J."/>
            <person name="Jones C.D."/>
            <person name="Jordan W.C."/>
            <person name="Karpen G.H."/>
            <person name="Kataoka E."/>
            <person name="Keightley P.D."/>
            <person name="Kheradpour P."/>
            <person name="Kirkness E.F."/>
            <person name="Koerich L.B."/>
            <person name="Kristiansen K."/>
            <person name="Kudrna D."/>
            <person name="Kulathinal R.J."/>
            <person name="Kumar S."/>
            <person name="Kwok R."/>
            <person name="Lander E."/>
            <person name="Langley C.H."/>
            <person name="Lapoint R."/>
            <person name="Lazzaro B.P."/>
            <person name="Lee S.J."/>
            <person name="Levesque L."/>
            <person name="Li R."/>
            <person name="Lin C.F."/>
            <person name="Lin M.F."/>
            <person name="Lindblad-Toh K."/>
            <person name="Llopart A."/>
            <person name="Long M."/>
            <person name="Low L."/>
            <person name="Lozovsky E."/>
            <person name="Lu J."/>
            <person name="Luo M."/>
            <person name="Machado C.A."/>
            <person name="Makalowski W."/>
            <person name="Marzo M."/>
            <person name="Matsuda M."/>
            <person name="Matzkin L."/>
            <person name="McAllister B."/>
            <person name="McBride C.S."/>
            <person name="McKernan B."/>
            <person name="McKernan K."/>
            <person name="Mendez-Lago M."/>
            <person name="Minx P."/>
            <person name="Mollenhauer M.U."/>
            <person name="Montooth K."/>
            <person name="Mount S.M."/>
            <person name="Mu X."/>
            <person name="Myers E."/>
            <person name="Negre B."/>
            <person name="Newfeld S."/>
            <person name="Nielsen R."/>
            <person name="Noor M.A."/>
            <person name="O'Grady P."/>
            <person name="Pachter L."/>
            <person name="Papaceit M."/>
            <person name="Parisi M.J."/>
            <person name="Parisi M."/>
            <person name="Parts L."/>
            <person name="Pedersen J.S."/>
            <person name="Pesole G."/>
            <person name="Phillippy A.M."/>
            <person name="Ponting C.P."/>
            <person name="Pop M."/>
            <person name="Porcelli D."/>
            <person name="Powell J.R."/>
            <person name="Prohaska S."/>
            <person name="Pruitt K."/>
            <person name="Puig M."/>
            <person name="Quesneville H."/>
            <person name="Ram K.R."/>
            <person name="Rand D."/>
            <person name="Rasmussen M.D."/>
            <person name="Reed L.K."/>
            <person name="Reenan R."/>
            <person name="Reily A."/>
            <person name="Remington K.A."/>
            <person name="Rieger T.T."/>
            <person name="Ritchie M.G."/>
            <person name="Robin C."/>
            <person name="Rogers Y.H."/>
            <person name="Rohde C."/>
            <person name="Rozas J."/>
            <person name="Rubenfield M.J."/>
            <person name="Ruiz A."/>
            <person name="Russo S."/>
            <person name="Salzberg S.L."/>
            <person name="Sanchez-Gracia A."/>
            <person name="Saranga D.J."/>
            <person name="Sato H."/>
            <person name="Schaeffer S.W."/>
            <person name="Schatz M.C."/>
            <person name="Schlenke T."/>
            <person name="Schwartz R."/>
            <person name="Segarra C."/>
            <person name="Singh R.S."/>
            <person name="Sirot L."/>
            <person name="Sirota M."/>
            <person name="Sisneros N.B."/>
            <person name="Smith C.D."/>
            <person name="Smith T.F."/>
            <person name="Spieth J."/>
            <person name="Stage D.E."/>
            <person name="Stark A."/>
            <person name="Stephan W."/>
            <person name="Strausberg R.L."/>
            <person name="Strempel S."/>
            <person name="Sturgill D."/>
            <person name="Sutton G."/>
            <person name="Sutton G.G."/>
            <person name="Tao W."/>
            <person name="Teichmann S."/>
            <person name="Tobari Y.N."/>
            <person name="Tomimura Y."/>
            <person name="Tsolas J.M."/>
            <person name="Valente V.L."/>
            <person name="Venter E."/>
            <person name="Venter J.C."/>
            <person name="Vicario S."/>
            <person name="Vieira F.G."/>
            <person name="Vilella A.J."/>
            <person name="Villasante A."/>
            <person name="Walenz B."/>
            <person name="Wang J."/>
            <person name="Wasserman M."/>
            <person name="Watts T."/>
            <person name="Wilson D."/>
            <person name="Wilson R.K."/>
            <person name="Wing R.A."/>
            <person name="Wolfner M.F."/>
            <person name="Wong A."/>
            <person name="Wong G.K."/>
            <person name="Wu C.I."/>
            <person name="Wu G."/>
            <person name="Yamamoto D."/>
            <person name="Yang H.P."/>
            <person name="Yang S.P."/>
            <person name="Yorke J.A."/>
            <person name="Yoshida K."/>
            <person name="Zdobnov E."/>
            <person name="Zhang P."/>
            <person name="Zhang Y."/>
            <person name="Zimin A.V."/>
            <person name="Baldwin J."/>
            <person name="Abdouelleil A."/>
            <person name="Abdulkadir J."/>
            <person name="Abebe A."/>
            <person name="Abera B."/>
            <person name="Abreu J."/>
            <person name="Acer S.C."/>
            <person name="Aftuck L."/>
            <person name="Alexander A."/>
            <person name="An P."/>
            <person name="Anderson E."/>
            <person name="Anderson S."/>
            <person name="Arachi H."/>
            <person name="Azer M."/>
            <person name="Bachantsang P."/>
            <person name="Barry A."/>
            <person name="Bayul T."/>
            <person name="Berlin A."/>
            <person name="Bessette D."/>
            <person name="Bloom T."/>
            <person name="Blye J."/>
            <person name="Boguslavskiy L."/>
            <person name="Bonnet C."/>
            <person name="Boukhgalter B."/>
            <person name="Bourzgui I."/>
            <person name="Brown A."/>
            <person name="Cahill P."/>
            <person name="Channer S."/>
            <person name="Cheshatsang Y."/>
            <person name="Chuda L."/>
            <person name="Citroen M."/>
            <person name="Collymore A."/>
            <person name="Cooke P."/>
            <person name="Costello M."/>
            <person name="D'Aco K."/>
            <person name="Daza R."/>
            <person name="De Haan G."/>
            <person name="DeGray S."/>
            <person name="DeMaso C."/>
            <person name="Dhargay N."/>
            <person name="Dooley K."/>
            <person name="Dooley E."/>
            <person name="Doricent M."/>
            <person name="Dorje P."/>
            <person name="Dorjee K."/>
            <person name="Dupes A."/>
            <person name="Elong R."/>
            <person name="Falk J."/>
            <person name="Farina A."/>
            <person name="Faro S."/>
            <person name="Ferguson D."/>
            <person name="Fisher S."/>
            <person name="Foley C.D."/>
            <person name="Franke A."/>
            <person name="Friedrich D."/>
            <person name="Gadbois L."/>
            <person name="Gearin G."/>
            <person name="Gearin C.R."/>
            <person name="Giannoukos G."/>
            <person name="Goode T."/>
            <person name="Graham J."/>
            <person name="Grandbois E."/>
            <person name="Grewal S."/>
            <person name="Gyaltsen K."/>
            <person name="Hafez N."/>
            <person name="Hagos B."/>
            <person name="Hall J."/>
            <person name="Henson C."/>
            <person name="Hollinger A."/>
            <person name="Honan T."/>
            <person name="Huard M.D."/>
            <person name="Hughes L."/>
            <person name="Hurhula B."/>
            <person name="Husby M.E."/>
            <person name="Kamat A."/>
            <person name="Kanga B."/>
            <person name="Kashin S."/>
            <person name="Khazanovich D."/>
            <person name="Kisner P."/>
            <person name="Lance K."/>
            <person name="Lara M."/>
            <person name="Lee W."/>
            <person name="Lennon N."/>
            <person name="Letendre F."/>
            <person name="LeVine R."/>
            <person name="Lipovsky A."/>
            <person name="Liu X."/>
            <person name="Liu J."/>
            <person name="Liu S."/>
            <person name="Lokyitsang T."/>
            <person name="Lokyitsang Y."/>
            <person name="Lubonja R."/>
            <person name="Lui A."/>
            <person name="MacDonald P."/>
            <person name="Magnisalis V."/>
            <person name="Maru K."/>
            <person name="Matthews C."/>
            <person name="McCusker W."/>
            <person name="McDonough S."/>
            <person name="Mehta T."/>
            <person name="Meldrim J."/>
            <person name="Meneus L."/>
            <person name="Mihai O."/>
            <person name="Mihalev A."/>
            <person name="Mihova T."/>
            <person name="Mittelman R."/>
            <person name="Mlenga V."/>
            <person name="Montmayeur A."/>
            <person name="Mulrain L."/>
            <person name="Navidi A."/>
            <person name="Naylor J."/>
            <person name="Negash T."/>
            <person name="Nguyen T."/>
            <person name="Nguyen N."/>
            <person name="Nicol R."/>
            <person name="Norbu C."/>
            <person name="Norbu N."/>
            <person name="Novod N."/>
            <person name="O'Neill B."/>
            <person name="Osman S."/>
            <person name="Markiewicz E."/>
            <person name="Oyono O.L."/>
            <person name="Patti C."/>
            <person name="Phunkhang P."/>
            <person name="Pierre F."/>
            <person name="Priest M."/>
            <person name="Raghuraman S."/>
            <person name="Rege F."/>
            <person name="Reyes R."/>
            <person name="Rise C."/>
            <person name="Rogov P."/>
            <person name="Ross K."/>
            <person name="Ryan E."/>
            <person name="Settipalli S."/>
            <person name="Shea T."/>
            <person name="Sherpa N."/>
            <person name="Shi L."/>
            <person name="Shih D."/>
            <person name="Sparrow T."/>
            <person name="Spaulding J."/>
            <person name="Stalker J."/>
            <person name="Stange-Thomann N."/>
            <person name="Stavropoulos S."/>
            <person name="Stone C."/>
            <person name="Strader C."/>
            <person name="Tesfaye S."/>
            <person name="Thomson T."/>
            <person name="Thoulutsang Y."/>
            <person name="Thoulutsang D."/>
            <person name="Topham K."/>
            <person name="Topping I."/>
            <person name="Tsamla T."/>
            <person name="Vassiliev H."/>
            <person name="Vo A."/>
            <person name="Wangchuk T."/>
            <person name="Wangdi T."/>
            <person name="Weiand M."/>
            <person name="Wilkinson J."/>
            <person name="Wilson A."/>
            <person name="Yadav S."/>
            <person name="Young G."/>
            <person name="Yu Q."/>
            <person name="Zembek L."/>
            <person name="Zhong D."/>
            <person name="Zimmer A."/>
            <person name="Zwirko Z."/>
            <person name="Jaffe D.B."/>
            <person name="Alvarez P."/>
            <person name="Brockman W."/>
            <person name="Butler J."/>
            <person name="Chin C."/>
            <person name="Gnerre S."/>
            <person name="Grabherr M."/>
            <person name="Kleber M."/>
            <person name="Mauceli E."/>
            <person name="MacCallum I."/>
        </authorList>
    </citation>
    <scope>NUCLEOTIDE SEQUENCE [LARGE SCALE GENOMIC DNA]</scope>
    <source>
        <strain evidence="4">MSH-3 / Tucson 14011-0111.49</strain>
    </source>
</reference>
<keyword evidence="4" id="KW-1185">Reference proteome</keyword>
<dbReference type="InterPro" id="IPR007931">
    <property type="entry name" value="TsetseEP"/>
</dbReference>
<sequence length="134" mass="14712">MHLYTRVLLLAVTLFTVNGVPRFGEDDALEQVLFRMVEGQMESRALSPAGQACSNNYVNATTKNSEKLANATNACEDAANSTIVSNNKNSNATVITIRNQLLALEQNLQLCRNETDSARFLNCTVSTVRVIVFI</sequence>
<dbReference type="HOGENOM" id="CLU_1898407_0_0_1"/>
<organism evidence="4">
    <name type="scientific">Drosophila persimilis</name>
    <name type="common">Fruit fly</name>
    <dbReference type="NCBI Taxonomy" id="7234"/>
    <lineage>
        <taxon>Eukaryota</taxon>
        <taxon>Metazoa</taxon>
        <taxon>Ecdysozoa</taxon>
        <taxon>Arthropoda</taxon>
        <taxon>Hexapoda</taxon>
        <taxon>Insecta</taxon>
        <taxon>Pterygota</taxon>
        <taxon>Neoptera</taxon>
        <taxon>Endopterygota</taxon>
        <taxon>Diptera</taxon>
        <taxon>Brachycera</taxon>
        <taxon>Muscomorpha</taxon>
        <taxon>Ephydroidea</taxon>
        <taxon>Drosophilidae</taxon>
        <taxon>Drosophila</taxon>
        <taxon>Sophophora</taxon>
    </lineage>
</organism>
<keyword evidence="1" id="KW-0732">Signal</keyword>